<accession>A0AB38M2N7</accession>
<dbReference type="AlphaFoldDB" id="A0AB38M2N7"/>
<reference evidence="2 3" key="1">
    <citation type="submission" date="2018-10" db="EMBL/GenBank/DDBJ databases">
        <title>Fifty Aureobasidium pullulans genomes reveal a recombining polyextremotolerant generalist.</title>
        <authorList>
            <person name="Gostincar C."/>
            <person name="Turk M."/>
            <person name="Zajc J."/>
            <person name="Gunde-Cimerman N."/>
        </authorList>
    </citation>
    <scope>NUCLEOTIDE SEQUENCE [LARGE SCALE GENOMIC DNA]</scope>
    <source>
        <strain evidence="2 3">EXF-4256</strain>
    </source>
</reference>
<organism evidence="2 3">
    <name type="scientific">Aureobasidium pullulans</name>
    <name type="common">Black yeast</name>
    <name type="synonym">Pullularia pullulans</name>
    <dbReference type="NCBI Taxonomy" id="5580"/>
    <lineage>
        <taxon>Eukaryota</taxon>
        <taxon>Fungi</taxon>
        <taxon>Dikarya</taxon>
        <taxon>Ascomycota</taxon>
        <taxon>Pezizomycotina</taxon>
        <taxon>Dothideomycetes</taxon>
        <taxon>Dothideomycetidae</taxon>
        <taxon>Dothideales</taxon>
        <taxon>Saccotheciaceae</taxon>
        <taxon>Aureobasidium</taxon>
    </lineage>
</organism>
<evidence type="ECO:0000256" key="1">
    <source>
        <dbReference type="SAM" id="MobiDB-lite"/>
    </source>
</evidence>
<evidence type="ECO:0008006" key="4">
    <source>
        <dbReference type="Google" id="ProtNLM"/>
    </source>
</evidence>
<comment type="caution">
    <text evidence="2">The sequence shown here is derived from an EMBL/GenBank/DDBJ whole genome shotgun (WGS) entry which is preliminary data.</text>
</comment>
<protein>
    <recommendedName>
        <fullName evidence="4">TPR-like protein</fullName>
    </recommendedName>
</protein>
<evidence type="ECO:0000313" key="3">
    <source>
        <dbReference type="Proteomes" id="UP000305064"/>
    </source>
</evidence>
<dbReference type="Proteomes" id="UP000305064">
    <property type="component" value="Unassembled WGS sequence"/>
</dbReference>
<dbReference type="InterPro" id="IPR053137">
    <property type="entry name" value="NLR-like"/>
</dbReference>
<name>A0AB38M2N7_AURPU</name>
<feature type="compositionally biased region" description="Polar residues" evidence="1">
    <location>
        <begin position="1"/>
        <end position="26"/>
    </location>
</feature>
<dbReference type="PANTHER" id="PTHR46082">
    <property type="entry name" value="ATP/GTP-BINDING PROTEIN-RELATED"/>
    <property type="match status" value="1"/>
</dbReference>
<dbReference type="EMBL" id="QZBJ01000017">
    <property type="protein sequence ID" value="THY76181.1"/>
    <property type="molecule type" value="Genomic_DNA"/>
</dbReference>
<dbReference type="Pfam" id="PF13374">
    <property type="entry name" value="TPR_10"/>
    <property type="match status" value="3"/>
</dbReference>
<feature type="compositionally biased region" description="Basic and acidic residues" evidence="1">
    <location>
        <begin position="42"/>
        <end position="51"/>
    </location>
</feature>
<feature type="region of interest" description="Disordered" evidence="1">
    <location>
        <begin position="1"/>
        <end position="53"/>
    </location>
</feature>
<dbReference type="Gene3D" id="1.25.40.10">
    <property type="entry name" value="Tetratricopeptide repeat domain"/>
    <property type="match status" value="1"/>
</dbReference>
<dbReference type="SUPFAM" id="SSF48452">
    <property type="entry name" value="TPR-like"/>
    <property type="match status" value="2"/>
</dbReference>
<sequence length="549" mass="62360">MDSQVGANPSTEPGQPHTAQSDNARSPSPEETPDIKPLCKLTAEEAEHDYQKQLNLLAEQTAHHDAQRASEPPLEQPTQQIRLLELQVERQREALGGSDPETLETSHELCLKYQFNGQLEKAEELQRMIIDTRSRHLGESHPDTLRSLLYLTPILYAKGEEEAADQLQLHVLATRERVLGQSHADAIESVEQLAVTYENEKQWDEALPLYTKVQEANSITYGPDYCSTLETSCAVARMHRFLGHVQEAWQLQDAAYQRSMRNYGPEHDCTQVCVAELAQIANAQGNKEKARKLQQGVVNYYVAKLGRDHPWTMEAFEDMEKLKSTLGCYNATSLNVSKLNNFNHFTTMAPRKQTDSQDTLPTKIQLRPNKSANDSRPDFRFLDLSPELRNNVYNKIIEDSSLILPRNNINRDLISTSAFSRVSKTIRSEFLPLALKATPIIKTAVRNWDFSHIVNFLNRLSDDDFEVLVSKQRVMIDLWFSGEKADPSGLMTWIERFDDGRRGHGILFEYACTNGRFARENWDVAGFRACASGGSNGWVQFEMIAEVFE</sequence>
<proteinExistence type="predicted"/>
<dbReference type="PANTHER" id="PTHR46082:SF6">
    <property type="entry name" value="AAA+ ATPASE DOMAIN-CONTAINING PROTEIN-RELATED"/>
    <property type="match status" value="1"/>
</dbReference>
<dbReference type="InterPro" id="IPR011990">
    <property type="entry name" value="TPR-like_helical_dom_sf"/>
</dbReference>
<gene>
    <name evidence="2" type="ORF">D6C94_03397</name>
</gene>
<evidence type="ECO:0000313" key="2">
    <source>
        <dbReference type="EMBL" id="THY76181.1"/>
    </source>
</evidence>